<dbReference type="SUPFAM" id="SSF55653">
    <property type="entry name" value="Ribosomal protein L9 C-domain"/>
    <property type="match status" value="1"/>
</dbReference>
<dbReference type="GO" id="GO:0006412">
    <property type="term" value="P:translation"/>
    <property type="evidence" value="ECO:0007669"/>
    <property type="project" value="UniProtKB-UniRule"/>
</dbReference>
<keyword evidence="2 7" id="KW-0699">rRNA-binding</keyword>
<dbReference type="InterPro" id="IPR020069">
    <property type="entry name" value="Ribosomal_bL9_C"/>
</dbReference>
<keyword evidence="3 7" id="KW-0694">RNA-binding</keyword>
<dbReference type="GO" id="GO:1990904">
    <property type="term" value="C:ribonucleoprotein complex"/>
    <property type="evidence" value="ECO:0007669"/>
    <property type="project" value="UniProtKB-KW"/>
</dbReference>
<feature type="domain" description="Ribosomal protein L9" evidence="9">
    <location>
        <begin position="1"/>
        <end position="47"/>
    </location>
</feature>
<dbReference type="GO" id="GO:0003735">
    <property type="term" value="F:structural constituent of ribosome"/>
    <property type="evidence" value="ECO:0007669"/>
    <property type="project" value="InterPro"/>
</dbReference>
<evidence type="ECO:0000256" key="7">
    <source>
        <dbReference type="HAMAP-Rule" id="MF_00503"/>
    </source>
</evidence>
<dbReference type="Pfam" id="PF01281">
    <property type="entry name" value="Ribosomal_L9_N"/>
    <property type="match status" value="1"/>
</dbReference>
<comment type="function">
    <text evidence="7">Binds to the 23S rRNA.</text>
</comment>
<dbReference type="Gene3D" id="3.10.430.100">
    <property type="entry name" value="Ribosomal protein L9, C-terminal domain"/>
    <property type="match status" value="1"/>
</dbReference>
<evidence type="ECO:0000256" key="3">
    <source>
        <dbReference type="ARBA" id="ARBA00022884"/>
    </source>
</evidence>
<gene>
    <name evidence="7" type="primary">rplI</name>
    <name evidence="11" type="ORF">Dace_0522</name>
</gene>
<dbReference type="AlphaFoldDB" id="Q1JY44"/>
<dbReference type="InterPro" id="IPR000244">
    <property type="entry name" value="Ribosomal_bL9"/>
</dbReference>
<dbReference type="FunFam" id="3.40.5.10:FF:000003">
    <property type="entry name" value="50S ribosomal protein L9"/>
    <property type="match status" value="1"/>
</dbReference>
<reference evidence="11" key="2">
    <citation type="submission" date="2006-05" db="EMBL/GenBank/DDBJ databases">
        <title>Sequencing of the draft genome and assembly of Desulfuromonas acetoxidans DSM 684.</title>
        <authorList>
            <consortium name="US DOE Joint Genome Institute (JGI-PGF)"/>
            <person name="Copeland A."/>
            <person name="Lucas S."/>
            <person name="Lapidus A."/>
            <person name="Barry K."/>
            <person name="Detter J.C."/>
            <person name="Glavina del Rio T."/>
            <person name="Hammon N."/>
            <person name="Israni S."/>
            <person name="Dalin E."/>
            <person name="Tice H."/>
            <person name="Bruce D."/>
            <person name="Pitluck S."/>
            <person name="Richardson P."/>
        </authorList>
    </citation>
    <scope>NUCLEOTIDE SEQUENCE [LARGE SCALE GENOMIC DNA]</scope>
    <source>
        <strain evidence="11">DSM 684</strain>
    </source>
</reference>
<dbReference type="GO" id="GO:0005840">
    <property type="term" value="C:ribosome"/>
    <property type="evidence" value="ECO:0007669"/>
    <property type="project" value="UniProtKB-KW"/>
</dbReference>
<reference evidence="11" key="1">
    <citation type="submission" date="2006-05" db="EMBL/GenBank/DDBJ databases">
        <title>Annotation of the draft genome assembly of Desulfuromonas acetoxidans DSM 684.</title>
        <authorList>
            <consortium name="US DOE Joint Genome Institute (JGI-ORNL)"/>
            <person name="Larimer F."/>
            <person name="Land M."/>
            <person name="Hauser L."/>
        </authorList>
    </citation>
    <scope>NUCLEOTIDE SEQUENCE [LARGE SCALE GENOMIC DNA]</scope>
    <source>
        <strain evidence="11">DSM 684</strain>
    </source>
</reference>
<dbReference type="GO" id="GO:0019843">
    <property type="term" value="F:rRNA binding"/>
    <property type="evidence" value="ECO:0007669"/>
    <property type="project" value="UniProtKB-UniRule"/>
</dbReference>
<evidence type="ECO:0000259" key="10">
    <source>
        <dbReference type="Pfam" id="PF03948"/>
    </source>
</evidence>
<dbReference type="OrthoDB" id="9788336at2"/>
<accession>Q1JY44</accession>
<proteinExistence type="inferred from homology"/>
<dbReference type="HAMAP" id="MF_00503">
    <property type="entry name" value="Ribosomal_bL9"/>
    <property type="match status" value="1"/>
</dbReference>
<evidence type="ECO:0000313" key="11">
    <source>
        <dbReference type="EMBL" id="EAT15152.1"/>
    </source>
</evidence>
<dbReference type="InterPro" id="IPR036935">
    <property type="entry name" value="Ribosomal_bL9_N_sf"/>
</dbReference>
<dbReference type="EMBL" id="AAEW02000013">
    <property type="protein sequence ID" value="EAT15152.1"/>
    <property type="molecule type" value="Genomic_DNA"/>
</dbReference>
<keyword evidence="4 7" id="KW-0689">Ribosomal protein</keyword>
<protein>
    <recommendedName>
        <fullName evidence="6 7">Large ribosomal subunit protein bL9</fullName>
    </recommendedName>
</protein>
<sequence>MEIILTESIDGLGEIGEIVNVKPGYARNYLLPKGFAVVADQGNVKEVEHQKRQLERKALKIAKTSEALKAKIEAAACEFELRASEEGKLFGSVTSADIAAKLAEADVEIDRKKIQLDEAIKALGEQTVNVKLPGNVVAEIKVTVVAAAE</sequence>
<dbReference type="InterPro" id="IPR020070">
    <property type="entry name" value="Ribosomal_bL9_N"/>
</dbReference>
<dbReference type="PANTHER" id="PTHR21368">
    <property type="entry name" value="50S RIBOSOMAL PROTEIN L9"/>
    <property type="match status" value="1"/>
</dbReference>
<evidence type="ECO:0000259" key="9">
    <source>
        <dbReference type="Pfam" id="PF01281"/>
    </source>
</evidence>
<organism evidence="11 12">
    <name type="scientific">Desulfuromonas acetoxidans (strain DSM 684 / 11070)</name>
    <dbReference type="NCBI Taxonomy" id="281689"/>
    <lineage>
        <taxon>Bacteria</taxon>
        <taxon>Pseudomonadati</taxon>
        <taxon>Thermodesulfobacteriota</taxon>
        <taxon>Desulfuromonadia</taxon>
        <taxon>Desulfuromonadales</taxon>
        <taxon>Desulfuromonadaceae</taxon>
        <taxon>Desulfuromonas</taxon>
    </lineage>
</organism>
<evidence type="ECO:0000256" key="4">
    <source>
        <dbReference type="ARBA" id="ARBA00022980"/>
    </source>
</evidence>
<dbReference type="Pfam" id="PF03948">
    <property type="entry name" value="Ribosomal_L9_C"/>
    <property type="match status" value="1"/>
</dbReference>
<evidence type="ECO:0000256" key="1">
    <source>
        <dbReference type="ARBA" id="ARBA00010605"/>
    </source>
</evidence>
<keyword evidence="8" id="KW-0175">Coiled coil</keyword>
<dbReference type="NCBIfam" id="TIGR00158">
    <property type="entry name" value="L9"/>
    <property type="match status" value="1"/>
</dbReference>
<dbReference type="SUPFAM" id="SSF55658">
    <property type="entry name" value="L9 N-domain-like"/>
    <property type="match status" value="1"/>
</dbReference>
<name>Q1JY44_DESA6</name>
<dbReference type="InterPro" id="IPR036791">
    <property type="entry name" value="Ribosomal_bL9_C_sf"/>
</dbReference>
<dbReference type="InterPro" id="IPR009027">
    <property type="entry name" value="Ribosomal_bL9/RNase_H1_N"/>
</dbReference>
<comment type="caution">
    <text evidence="11">The sequence shown here is derived from an EMBL/GenBank/DDBJ whole genome shotgun (WGS) entry which is preliminary data.</text>
</comment>
<evidence type="ECO:0000256" key="5">
    <source>
        <dbReference type="ARBA" id="ARBA00023274"/>
    </source>
</evidence>
<evidence type="ECO:0000256" key="2">
    <source>
        <dbReference type="ARBA" id="ARBA00022730"/>
    </source>
</evidence>
<comment type="similarity">
    <text evidence="1 7">Belongs to the bacterial ribosomal protein bL9 family.</text>
</comment>
<evidence type="ECO:0000256" key="8">
    <source>
        <dbReference type="SAM" id="Coils"/>
    </source>
</evidence>
<evidence type="ECO:0000256" key="6">
    <source>
        <dbReference type="ARBA" id="ARBA00035292"/>
    </source>
</evidence>
<evidence type="ECO:0000313" key="12">
    <source>
        <dbReference type="Proteomes" id="UP000005695"/>
    </source>
</evidence>
<dbReference type="Gene3D" id="3.40.5.10">
    <property type="entry name" value="Ribosomal protein L9, N-terminal domain"/>
    <property type="match status" value="1"/>
</dbReference>
<keyword evidence="5 7" id="KW-0687">Ribonucleoprotein</keyword>
<dbReference type="RefSeq" id="WP_006001400.1">
    <property type="nucleotide sequence ID" value="NZ_AAEW02000013.1"/>
</dbReference>
<keyword evidence="12" id="KW-1185">Reference proteome</keyword>
<feature type="coiled-coil region" evidence="8">
    <location>
        <begin position="37"/>
        <end position="71"/>
    </location>
</feature>
<feature type="domain" description="Large ribosomal subunit protein bL9 C-terminal" evidence="10">
    <location>
        <begin position="65"/>
        <end position="146"/>
    </location>
</feature>
<dbReference type="InterPro" id="IPR020594">
    <property type="entry name" value="Ribosomal_bL9_bac/chp"/>
</dbReference>
<dbReference type="Proteomes" id="UP000005695">
    <property type="component" value="Unassembled WGS sequence"/>
</dbReference>